<dbReference type="PANTHER" id="PTHR24421">
    <property type="entry name" value="NITRATE/NITRITE SENSOR PROTEIN NARX-RELATED"/>
    <property type="match status" value="1"/>
</dbReference>
<reference evidence="7 8" key="1">
    <citation type="journal article" date="2012" name="Int. J. Syst. Evol. Microbiol.">
        <title>Flammeovirga pacifica sp. nov., isolated from deep-sea sediment.</title>
        <authorList>
            <person name="Xu H."/>
            <person name="Fu Y."/>
            <person name="Yang N."/>
            <person name="Ding Z."/>
            <person name="Lai Q."/>
            <person name="Zeng R."/>
        </authorList>
    </citation>
    <scope>NUCLEOTIDE SEQUENCE [LARGE SCALE GENOMIC DNA]</scope>
    <source>
        <strain evidence="8">DSM 24597 / LMG 26175 / WPAGA1</strain>
    </source>
</reference>
<evidence type="ECO:0000256" key="1">
    <source>
        <dbReference type="ARBA" id="ARBA00000085"/>
    </source>
</evidence>
<name>A0A1S1Z1B5_FLAPC</name>
<evidence type="ECO:0000256" key="4">
    <source>
        <dbReference type="ARBA" id="ARBA00022777"/>
    </source>
</evidence>
<evidence type="ECO:0000313" key="8">
    <source>
        <dbReference type="Proteomes" id="UP000179797"/>
    </source>
</evidence>
<dbReference type="SUPFAM" id="SSF55874">
    <property type="entry name" value="ATPase domain of HSP90 chaperone/DNA topoisomerase II/histidine kinase"/>
    <property type="match status" value="1"/>
</dbReference>
<evidence type="ECO:0000256" key="2">
    <source>
        <dbReference type="ARBA" id="ARBA00012438"/>
    </source>
</evidence>
<comment type="catalytic activity">
    <reaction evidence="1">
        <text>ATP + protein L-histidine = ADP + protein N-phospho-L-histidine.</text>
        <dbReference type="EC" id="2.7.13.3"/>
    </reaction>
</comment>
<dbReference type="GO" id="GO:0004673">
    <property type="term" value="F:protein histidine kinase activity"/>
    <property type="evidence" value="ECO:0007669"/>
    <property type="project" value="UniProtKB-EC"/>
</dbReference>
<dbReference type="InterPro" id="IPR003594">
    <property type="entry name" value="HATPase_dom"/>
</dbReference>
<dbReference type="EC" id="2.7.13.3" evidence="2"/>
<protein>
    <recommendedName>
        <fullName evidence="2">histidine kinase</fullName>
        <ecNumber evidence="2">2.7.13.3</ecNumber>
    </recommendedName>
</protein>
<evidence type="ECO:0000256" key="5">
    <source>
        <dbReference type="ARBA" id="ARBA00023012"/>
    </source>
</evidence>
<dbReference type="Proteomes" id="UP000179797">
    <property type="component" value="Unassembled WGS sequence"/>
</dbReference>
<dbReference type="Pfam" id="PF02518">
    <property type="entry name" value="HATPase_c"/>
    <property type="match status" value="1"/>
</dbReference>
<organism evidence="7 8">
    <name type="scientific">Flammeovirga pacifica</name>
    <dbReference type="NCBI Taxonomy" id="915059"/>
    <lineage>
        <taxon>Bacteria</taxon>
        <taxon>Pseudomonadati</taxon>
        <taxon>Bacteroidota</taxon>
        <taxon>Cytophagia</taxon>
        <taxon>Cytophagales</taxon>
        <taxon>Flammeovirgaceae</taxon>
        <taxon>Flammeovirga</taxon>
    </lineage>
</organism>
<dbReference type="AlphaFoldDB" id="A0A1S1Z1B5"/>
<dbReference type="CDD" id="cd16917">
    <property type="entry name" value="HATPase_UhpB-NarQ-NarX-like"/>
    <property type="match status" value="1"/>
</dbReference>
<dbReference type="STRING" id="915059.NH26_12275"/>
<keyword evidence="3" id="KW-0808">Transferase</keyword>
<evidence type="ECO:0000313" key="7">
    <source>
        <dbReference type="EMBL" id="OHX67064.1"/>
    </source>
</evidence>
<dbReference type="Gene3D" id="3.30.565.10">
    <property type="entry name" value="Histidine kinase-like ATPase, C-terminal domain"/>
    <property type="match status" value="1"/>
</dbReference>
<dbReference type="EMBL" id="JRYR02000001">
    <property type="protein sequence ID" value="OHX67064.1"/>
    <property type="molecule type" value="Genomic_DNA"/>
</dbReference>
<keyword evidence="4" id="KW-0418">Kinase</keyword>
<sequence>MLTIEDNGVGFDAINVIKKNSGLGFKGMKNRLDAIGGFLEIESREGRGTTLLIEINKNF</sequence>
<accession>A0A1S1Z1B5</accession>
<dbReference type="InterPro" id="IPR036890">
    <property type="entry name" value="HATPase_C_sf"/>
</dbReference>
<evidence type="ECO:0000259" key="6">
    <source>
        <dbReference type="Pfam" id="PF02518"/>
    </source>
</evidence>
<feature type="domain" description="Histidine kinase/HSP90-like ATPase" evidence="6">
    <location>
        <begin position="2"/>
        <end position="55"/>
    </location>
</feature>
<keyword evidence="8" id="KW-1185">Reference proteome</keyword>
<proteinExistence type="predicted"/>
<dbReference type="InterPro" id="IPR050482">
    <property type="entry name" value="Sensor_HK_TwoCompSys"/>
</dbReference>
<comment type="caution">
    <text evidence="7">The sequence shown here is derived from an EMBL/GenBank/DDBJ whole genome shotgun (WGS) entry which is preliminary data.</text>
</comment>
<keyword evidence="5" id="KW-0902">Two-component regulatory system</keyword>
<evidence type="ECO:0000256" key="3">
    <source>
        <dbReference type="ARBA" id="ARBA00022679"/>
    </source>
</evidence>
<dbReference type="GO" id="GO:0000160">
    <property type="term" value="P:phosphorelay signal transduction system"/>
    <property type="evidence" value="ECO:0007669"/>
    <property type="project" value="UniProtKB-KW"/>
</dbReference>
<gene>
    <name evidence="7" type="ORF">NH26_12275</name>
</gene>
<dbReference type="PANTHER" id="PTHR24421:SF10">
    <property type="entry name" value="NITRATE_NITRITE SENSOR PROTEIN NARQ"/>
    <property type="match status" value="1"/>
</dbReference>